<dbReference type="Pfam" id="PF13460">
    <property type="entry name" value="NAD_binding_10"/>
    <property type="match status" value="1"/>
</dbReference>
<dbReference type="InterPro" id="IPR016040">
    <property type="entry name" value="NAD(P)-bd_dom"/>
</dbReference>
<comment type="caution">
    <text evidence="2">The sequence shown here is derived from an EMBL/GenBank/DDBJ whole genome shotgun (WGS) entry which is preliminary data.</text>
</comment>
<dbReference type="PANTHER" id="PTHR12126">
    <property type="entry name" value="NADH-UBIQUINONE OXIDOREDUCTASE 39 KDA SUBUNIT-RELATED"/>
    <property type="match status" value="1"/>
</dbReference>
<name>A0A5S4F7Z4_9ACTN</name>
<dbReference type="Proteomes" id="UP000306628">
    <property type="component" value="Unassembled WGS sequence"/>
</dbReference>
<dbReference type="InterPro" id="IPR051207">
    <property type="entry name" value="ComplexI_NDUFA9_subunit"/>
</dbReference>
<dbReference type="GO" id="GO:0044877">
    <property type="term" value="F:protein-containing complex binding"/>
    <property type="evidence" value="ECO:0007669"/>
    <property type="project" value="TreeGrafter"/>
</dbReference>
<evidence type="ECO:0000259" key="1">
    <source>
        <dbReference type="Pfam" id="PF13460"/>
    </source>
</evidence>
<sequence>MTSVLVTGGSGRLGRALLDRLVEAGYDVRAASRTARDPGGGVRWTVLDLATGAGVARAVEGVDVIVHLASMPYKGRYTRRVELGGTAELLAAAREAGTAHFVYTSIVGVDQVPWGYFRTKLRAERLVQEGGVPWTTVRITQFHSFVEEVLRGMARLGVLVTDPGVTVRPVDVADAAGHLVSVVERGPGSRIEEYAGPEVLTMSEMAEAWLRARRLRRLVLRLRLPGGLGRAARAGHLVTKAEPAGTITWADHLRRRRAR</sequence>
<dbReference type="OrthoDB" id="9771302at2"/>
<proteinExistence type="predicted"/>
<dbReference type="InterPro" id="IPR036291">
    <property type="entry name" value="NAD(P)-bd_dom_sf"/>
</dbReference>
<dbReference type="SUPFAM" id="SSF51735">
    <property type="entry name" value="NAD(P)-binding Rossmann-fold domains"/>
    <property type="match status" value="1"/>
</dbReference>
<feature type="domain" description="NAD(P)-binding" evidence="1">
    <location>
        <begin position="8"/>
        <end position="144"/>
    </location>
</feature>
<dbReference type="EMBL" id="VCKX01000445">
    <property type="protein sequence ID" value="TMR12535.1"/>
    <property type="molecule type" value="Genomic_DNA"/>
</dbReference>
<organism evidence="2 3">
    <name type="scientific">Nonomuraea zeae</name>
    <dbReference type="NCBI Taxonomy" id="1642303"/>
    <lineage>
        <taxon>Bacteria</taxon>
        <taxon>Bacillati</taxon>
        <taxon>Actinomycetota</taxon>
        <taxon>Actinomycetes</taxon>
        <taxon>Streptosporangiales</taxon>
        <taxon>Streptosporangiaceae</taxon>
        <taxon>Nonomuraea</taxon>
    </lineage>
</organism>
<evidence type="ECO:0000313" key="2">
    <source>
        <dbReference type="EMBL" id="TMR12535.1"/>
    </source>
</evidence>
<protein>
    <submittedName>
        <fullName evidence="2">NAD(P)-dependent oxidoreductase</fullName>
    </submittedName>
</protein>
<dbReference type="RefSeq" id="WP_138698416.1">
    <property type="nucleotide sequence ID" value="NZ_JBHSAZ010000010.1"/>
</dbReference>
<dbReference type="AlphaFoldDB" id="A0A5S4F7Z4"/>
<dbReference type="Gene3D" id="3.40.50.720">
    <property type="entry name" value="NAD(P)-binding Rossmann-like Domain"/>
    <property type="match status" value="1"/>
</dbReference>
<reference evidence="2 3" key="1">
    <citation type="submission" date="2019-05" db="EMBL/GenBank/DDBJ databases">
        <title>Draft genome sequence of Nonomuraea zeae DSM 100528.</title>
        <authorList>
            <person name="Saricaoglu S."/>
            <person name="Isik K."/>
        </authorList>
    </citation>
    <scope>NUCLEOTIDE SEQUENCE [LARGE SCALE GENOMIC DNA]</scope>
    <source>
        <strain evidence="2 3">DSM 100528</strain>
    </source>
</reference>
<accession>A0A5S4F7Z4</accession>
<evidence type="ECO:0000313" key="3">
    <source>
        <dbReference type="Proteomes" id="UP000306628"/>
    </source>
</evidence>
<dbReference type="PANTHER" id="PTHR12126:SF11">
    <property type="entry name" value="NADH DEHYDROGENASE [UBIQUINONE] 1 ALPHA SUBCOMPLEX SUBUNIT 9, MITOCHONDRIAL"/>
    <property type="match status" value="1"/>
</dbReference>
<keyword evidence="3" id="KW-1185">Reference proteome</keyword>
<gene>
    <name evidence="2" type="ORF">ETD85_58310</name>
</gene>